<dbReference type="InterPro" id="IPR002822">
    <property type="entry name" value="Ni_insertion"/>
</dbReference>
<keyword evidence="1" id="KW-0533">Nickel</keyword>
<evidence type="ECO:0000313" key="2">
    <source>
        <dbReference type="EMBL" id="HHS62212.1"/>
    </source>
</evidence>
<comment type="caution">
    <text evidence="2">The sequence shown here is derived from an EMBL/GenBank/DDBJ whole genome shotgun (WGS) entry which is preliminary data.</text>
</comment>
<reference evidence="2" key="1">
    <citation type="journal article" date="2020" name="mSystems">
        <title>Genome- and Community-Level Interaction Insights into Carbon Utilization and Element Cycling Functions of Hydrothermarchaeota in Hydrothermal Sediment.</title>
        <authorList>
            <person name="Zhou Z."/>
            <person name="Liu Y."/>
            <person name="Xu W."/>
            <person name="Pan J."/>
            <person name="Luo Z.H."/>
            <person name="Li M."/>
        </authorList>
    </citation>
    <scope>NUCLEOTIDE SEQUENCE [LARGE SCALE GENOMIC DNA]</scope>
    <source>
        <strain evidence="2">SpSt-783</strain>
    </source>
</reference>
<dbReference type="NCBIfam" id="TIGR00299">
    <property type="entry name" value="nickel pincer cofactor biosynthesis protein LarC"/>
    <property type="match status" value="1"/>
</dbReference>
<accession>A0A7C6AF84</accession>
<dbReference type="PANTHER" id="PTHR36566">
    <property type="entry name" value="NICKEL INSERTION PROTEIN-RELATED"/>
    <property type="match status" value="1"/>
</dbReference>
<organism evidence="2">
    <name type="scientific">candidate division WOR-3 bacterium</name>
    <dbReference type="NCBI Taxonomy" id="2052148"/>
    <lineage>
        <taxon>Bacteria</taxon>
        <taxon>Bacteria division WOR-3</taxon>
    </lineage>
</organism>
<gene>
    <name evidence="2" type="primary">larC</name>
    <name evidence="2" type="ORF">ENV70_01165</name>
</gene>
<sequence>MRVIYFDPILGASGDMILSSLIDCGVEIGYLQKSLKFIPDLKIKVESVVQQGIMAKQIEFITKKVVKEKDFIPLINKSNLKDSIKNDAINIFNRVFDAEKKVHGSKHLHLHELADVDTILDITGTLIALDFLNIEKVYSKPLKAGTGLIDTVEGKMPAFNLATAQLLKNAPVEFLSIPFEFTTPTAAAILGTIAEFTDSLIINRIEKIGIGAGTKKIAGYPNLLRTFLGEIDKNLTDECLVIETNIDDQNPQDFELILEKLYDAGALEVYYTPVIMKHSRPGILLSVILDKYNQKIIDTIFNETTTLGIRMDYKRRIKLYREIKRVKTPWGNLRIKVSYYNQNKRFTIEYQDLKSIAKRLNKPISYLRTEVERYVREKKLID</sequence>
<name>A0A7C6AF84_UNCW3</name>
<protein>
    <submittedName>
        <fullName evidence="2">Nickel pincer cofactor biosynthesis protein LarC</fullName>
    </submittedName>
</protein>
<dbReference type="Gene3D" id="3.30.70.1380">
    <property type="entry name" value="Transcriptional regulatory protein pf0864 domain like"/>
    <property type="match status" value="1"/>
</dbReference>
<proteinExistence type="predicted"/>
<dbReference type="EMBL" id="DTHJ01000024">
    <property type="protein sequence ID" value="HHS62212.1"/>
    <property type="molecule type" value="Genomic_DNA"/>
</dbReference>
<evidence type="ECO:0000256" key="1">
    <source>
        <dbReference type="ARBA" id="ARBA00022596"/>
    </source>
</evidence>
<dbReference type="PANTHER" id="PTHR36566:SF1">
    <property type="entry name" value="PYRIDINIUM-3,5-BISTHIOCARBOXYLIC ACID MONONUCLEOTIDE NICKEL INSERTION PROTEIN"/>
    <property type="match status" value="1"/>
</dbReference>
<dbReference type="AlphaFoldDB" id="A0A7C6AF84"/>
<dbReference type="Pfam" id="PF01969">
    <property type="entry name" value="Ni_insertion"/>
    <property type="match status" value="1"/>
</dbReference>